<protein>
    <submittedName>
        <fullName evidence="3">Helix-turn-helix transcriptional regulator</fullName>
    </submittedName>
</protein>
<dbReference type="SUPFAM" id="SSF46894">
    <property type="entry name" value="C-terminal effector domain of the bipartite response regulators"/>
    <property type="match status" value="1"/>
</dbReference>
<dbReference type="InterPro" id="IPR000792">
    <property type="entry name" value="Tscrpt_reg_LuxR_C"/>
</dbReference>
<dbReference type="GO" id="GO:0006355">
    <property type="term" value="P:regulation of DNA-templated transcription"/>
    <property type="evidence" value="ECO:0007669"/>
    <property type="project" value="InterPro"/>
</dbReference>
<accession>A0A155BLH1</accession>
<feature type="domain" description="HTH luxR-type" evidence="2">
    <location>
        <begin position="137"/>
        <end position="200"/>
    </location>
</feature>
<reference evidence="3 5" key="1">
    <citation type="submission" date="2018-01" db="EMBL/GenBank/DDBJ databases">
        <title>Geographic spread and resistance mechanisms of dominant carbapenem-resistant Enterobacter cloacae complex clones ST171 and ST78.</title>
        <authorList>
            <person name="Gomez-Simmonds A."/>
            <person name="Annavajhala M.K."/>
            <person name="Wang Z."/>
            <person name="Macesic N."/>
            <person name="Hu Y."/>
            <person name="Giddins M.J."/>
            <person name="O'Malley A."/>
            <person name="Toussaint N.C."/>
            <person name="Whittier S."/>
            <person name="Torres V.J."/>
            <person name="Uhlemann A.-C."/>
        </authorList>
    </citation>
    <scope>NUCLEOTIDE SEQUENCE [LARGE SCALE GENOMIC DNA]</scope>
    <source>
        <strain evidence="3 5">78</strain>
    </source>
</reference>
<gene>
    <name evidence="3" type="ORF">C1O12_21565</name>
    <name evidence="4" type="ORF">DL189_00740</name>
</gene>
<dbReference type="Proteomes" id="UP000246375">
    <property type="component" value="Unassembled WGS sequence"/>
</dbReference>
<dbReference type="InterPro" id="IPR036388">
    <property type="entry name" value="WH-like_DNA-bd_sf"/>
</dbReference>
<dbReference type="Proteomes" id="UP000244004">
    <property type="component" value="Unassembled WGS sequence"/>
</dbReference>
<dbReference type="SMART" id="SM00421">
    <property type="entry name" value="HTH_LUXR"/>
    <property type="match status" value="1"/>
</dbReference>
<evidence type="ECO:0000313" key="3">
    <source>
        <dbReference type="EMBL" id="PTX82037.1"/>
    </source>
</evidence>
<dbReference type="InterPro" id="IPR016032">
    <property type="entry name" value="Sig_transdc_resp-reg_C-effctor"/>
</dbReference>
<proteinExistence type="predicted"/>
<dbReference type="GO" id="GO:0003677">
    <property type="term" value="F:DNA binding"/>
    <property type="evidence" value="ECO:0007669"/>
    <property type="project" value="UniProtKB-KW"/>
</dbReference>
<dbReference type="Pfam" id="PF00196">
    <property type="entry name" value="GerE"/>
    <property type="match status" value="1"/>
</dbReference>
<dbReference type="PROSITE" id="PS50043">
    <property type="entry name" value="HTH_LUXR_2"/>
    <property type="match status" value="1"/>
</dbReference>
<dbReference type="EMBL" id="QHMI01000001">
    <property type="protein sequence ID" value="PXB43607.1"/>
    <property type="molecule type" value="Genomic_DNA"/>
</dbReference>
<comment type="caution">
    <text evidence="3">The sequence shown here is derived from an EMBL/GenBank/DDBJ whole genome shotgun (WGS) entry which is preliminary data.</text>
</comment>
<evidence type="ECO:0000259" key="2">
    <source>
        <dbReference type="PROSITE" id="PS50043"/>
    </source>
</evidence>
<accession>A0A431SL71</accession>
<dbReference type="Gene3D" id="1.10.10.10">
    <property type="entry name" value="Winged helix-like DNA-binding domain superfamily/Winged helix DNA-binding domain"/>
    <property type="match status" value="1"/>
</dbReference>
<dbReference type="RefSeq" id="WP_022646604.1">
    <property type="nucleotide sequence ID" value="NZ_AP025764.1"/>
</dbReference>
<evidence type="ECO:0000313" key="5">
    <source>
        <dbReference type="Proteomes" id="UP000244004"/>
    </source>
</evidence>
<evidence type="ECO:0000313" key="4">
    <source>
        <dbReference type="EMBL" id="PXB43607.1"/>
    </source>
</evidence>
<dbReference type="AlphaFoldDB" id="A0A155BLH1"/>
<accession>A0A155C163</accession>
<name>A0A155BLH1_9ENTR</name>
<evidence type="ECO:0000313" key="6">
    <source>
        <dbReference type="Proteomes" id="UP000246375"/>
    </source>
</evidence>
<dbReference type="GeneID" id="99703792"/>
<organism evidence="3 5">
    <name type="scientific">Enterobacter hormaechei</name>
    <dbReference type="NCBI Taxonomy" id="158836"/>
    <lineage>
        <taxon>Bacteria</taxon>
        <taxon>Pseudomonadati</taxon>
        <taxon>Pseudomonadota</taxon>
        <taxon>Gammaproteobacteria</taxon>
        <taxon>Enterobacterales</taxon>
        <taxon>Enterobacteriaceae</taxon>
        <taxon>Enterobacter</taxon>
        <taxon>Enterobacter cloacae complex</taxon>
    </lineage>
</organism>
<reference evidence="4 6" key="2">
    <citation type="submission" date="2018-05" db="EMBL/GenBank/DDBJ databases">
        <title>Evaluation of testing and processing parameters for the GenePOC Carba assay.</title>
        <authorList>
            <person name="Walsh T.R."/>
        </authorList>
    </citation>
    <scope>NUCLEOTIDE SEQUENCE [LARGE SCALE GENOMIC DNA]</scope>
    <source>
        <strain evidence="4 6">PECIMP</strain>
    </source>
</reference>
<keyword evidence="1" id="KW-0238">DNA-binding</keyword>
<dbReference type="EMBL" id="PNXT01000002">
    <property type="protein sequence ID" value="PTX82037.1"/>
    <property type="molecule type" value="Genomic_DNA"/>
</dbReference>
<evidence type="ECO:0000256" key="1">
    <source>
        <dbReference type="ARBA" id="ARBA00023125"/>
    </source>
</evidence>
<sequence length="200" mass="22853">MTNNNQITQHITVALMGGDHYARNGIKTLLRSIRDDLHIIIIEGGYQELDKALSSIRIDILFISGAEKYHTGYGSLKYLKKIKATHPEVIICLYSTSAHSLLWAREDIDAYISLQNTVYQWRIKLAKMVDSHYRPQKQPAALSLTPGERRVLKELRNGLDIRYIAELEKLSYRRVSALKSSAIRKLGLRNKTDLLVFLTS</sequence>